<keyword evidence="2" id="KW-1185">Reference proteome</keyword>
<dbReference type="RefSeq" id="WP_165766385.1">
    <property type="nucleotide sequence ID" value="NZ_OANS01000001.1"/>
</dbReference>
<organism evidence="1 2">
    <name type="scientific">Polynucleobacter meluiroseus</name>
    <dbReference type="NCBI Taxonomy" id="1938814"/>
    <lineage>
        <taxon>Bacteria</taxon>
        <taxon>Pseudomonadati</taxon>
        <taxon>Pseudomonadota</taxon>
        <taxon>Betaproteobacteria</taxon>
        <taxon>Burkholderiales</taxon>
        <taxon>Burkholderiaceae</taxon>
        <taxon>Polynucleobacter</taxon>
    </lineage>
</organism>
<protein>
    <submittedName>
        <fullName evidence="1">Uncharacterized protein</fullName>
    </submittedName>
</protein>
<dbReference type="Proteomes" id="UP000218069">
    <property type="component" value="Unassembled WGS sequence"/>
</dbReference>
<accession>A0A240E0A2</accession>
<proteinExistence type="predicted"/>
<dbReference type="AlphaFoldDB" id="A0A240E0A2"/>
<reference evidence="2" key="1">
    <citation type="submission" date="2017-08" db="EMBL/GenBank/DDBJ databases">
        <authorList>
            <person name="Varghese N."/>
            <person name="Submissions S."/>
        </authorList>
    </citation>
    <scope>NUCLEOTIDE SEQUENCE [LARGE SCALE GENOMIC DNA]</scope>
    <source>
        <strain evidence="2">AP-Melu-1000-B4</strain>
    </source>
</reference>
<dbReference type="EMBL" id="OANS01000001">
    <property type="protein sequence ID" value="SNX27906.1"/>
    <property type="molecule type" value="Genomic_DNA"/>
</dbReference>
<sequence>MTQLFSLLNQVFAHHSNSRDLEQYINAHSPNNAKDVEELTRGYLYQSNGSEEV</sequence>
<gene>
    <name evidence="1" type="ORF">SAMN06295945_0224</name>
</gene>
<evidence type="ECO:0000313" key="2">
    <source>
        <dbReference type="Proteomes" id="UP000218069"/>
    </source>
</evidence>
<evidence type="ECO:0000313" key="1">
    <source>
        <dbReference type="EMBL" id="SNX27906.1"/>
    </source>
</evidence>
<name>A0A240E0A2_9BURK</name>